<name>A0A1M7LKA3_9ACTN</name>
<dbReference type="AlphaFoldDB" id="A0A1M7LKA3"/>
<dbReference type="Proteomes" id="UP000184111">
    <property type="component" value="Unassembled WGS sequence"/>
</dbReference>
<dbReference type="OrthoDB" id="4233360at2"/>
<evidence type="ECO:0000313" key="2">
    <source>
        <dbReference type="EMBL" id="SHM78071.1"/>
    </source>
</evidence>
<dbReference type="EMBL" id="FRBI01000014">
    <property type="protein sequence ID" value="SHM78071.1"/>
    <property type="molecule type" value="Genomic_DNA"/>
</dbReference>
<evidence type="ECO:0000313" key="3">
    <source>
        <dbReference type="Proteomes" id="UP000184111"/>
    </source>
</evidence>
<keyword evidence="3" id="KW-1185">Reference proteome</keyword>
<protein>
    <submittedName>
        <fullName evidence="2">Uncharacterized protein</fullName>
    </submittedName>
</protein>
<reference evidence="2 3" key="1">
    <citation type="submission" date="2016-11" db="EMBL/GenBank/DDBJ databases">
        <authorList>
            <person name="Jaros S."/>
            <person name="Januszkiewicz K."/>
            <person name="Wedrychowicz H."/>
        </authorList>
    </citation>
    <scope>NUCLEOTIDE SEQUENCE [LARGE SCALE GENOMIC DNA]</scope>
    <source>
        <strain evidence="2 3">CGMCC 4.2025</strain>
    </source>
</reference>
<organism evidence="2 3">
    <name type="scientific">Actinacidiphila paucisporea</name>
    <dbReference type="NCBI Taxonomy" id="310782"/>
    <lineage>
        <taxon>Bacteria</taxon>
        <taxon>Bacillati</taxon>
        <taxon>Actinomycetota</taxon>
        <taxon>Actinomycetes</taxon>
        <taxon>Kitasatosporales</taxon>
        <taxon>Streptomycetaceae</taxon>
        <taxon>Actinacidiphila</taxon>
    </lineage>
</organism>
<accession>A0A1M7LKA3</accession>
<evidence type="ECO:0000256" key="1">
    <source>
        <dbReference type="SAM" id="MobiDB-lite"/>
    </source>
</evidence>
<feature type="region of interest" description="Disordered" evidence="1">
    <location>
        <begin position="37"/>
        <end position="68"/>
    </location>
</feature>
<sequence length="68" mass="7586">MAEQGLDRMISQLSPENRAWVEHLDGERQRQLLEQWQSEGGSTGLGSVGTDAKSETSADDLVARWRQS</sequence>
<proteinExistence type="predicted"/>
<gene>
    <name evidence="2" type="ORF">SAMN05216499_11470</name>
</gene>
<dbReference type="RefSeq" id="WP_073500550.1">
    <property type="nucleotide sequence ID" value="NZ_FRBI01000014.1"/>
</dbReference>